<dbReference type="Pfam" id="PF04263">
    <property type="entry name" value="TPK_catalytic"/>
    <property type="match status" value="1"/>
</dbReference>
<dbReference type="PANTHER" id="PTHR41299:SF1">
    <property type="entry name" value="THIAMINE PYROPHOSPHOKINASE"/>
    <property type="match status" value="1"/>
</dbReference>
<comment type="caution">
    <text evidence="7">The sequence shown here is derived from an EMBL/GenBank/DDBJ whole genome shotgun (WGS) entry which is preliminary data.</text>
</comment>
<dbReference type="STRING" id="1122146.IV53_GL000553"/>
<dbReference type="PANTHER" id="PTHR41299">
    <property type="entry name" value="THIAMINE PYROPHOSPHOKINASE"/>
    <property type="match status" value="1"/>
</dbReference>
<protein>
    <recommendedName>
        <fullName evidence="5">Thiamine diphosphokinase</fullName>
        <ecNumber evidence="5">2.7.6.2</ecNumber>
    </recommendedName>
</protein>
<dbReference type="Gene3D" id="3.40.50.10240">
    <property type="entry name" value="Thiamin pyrophosphokinase, catalytic domain"/>
    <property type="match status" value="1"/>
</dbReference>
<dbReference type="CDD" id="cd07995">
    <property type="entry name" value="TPK"/>
    <property type="match status" value="1"/>
</dbReference>
<gene>
    <name evidence="7" type="ORF">IV53_GL000553</name>
</gene>
<evidence type="ECO:0000259" key="6">
    <source>
        <dbReference type="SMART" id="SM00983"/>
    </source>
</evidence>
<dbReference type="PATRIC" id="fig|1122146.4.peg.568"/>
<keyword evidence="4" id="KW-0067">ATP-binding</keyword>
<keyword evidence="3 7" id="KW-0418">Kinase</keyword>
<dbReference type="OrthoDB" id="9804377at2"/>
<evidence type="ECO:0000256" key="4">
    <source>
        <dbReference type="ARBA" id="ARBA00022840"/>
    </source>
</evidence>
<dbReference type="InterPro" id="IPR007371">
    <property type="entry name" value="TPK_catalytic"/>
</dbReference>
<evidence type="ECO:0000256" key="5">
    <source>
        <dbReference type="NCBIfam" id="TIGR01378"/>
    </source>
</evidence>
<proteinExistence type="predicted"/>
<dbReference type="GO" id="GO:0030975">
    <property type="term" value="F:thiamine binding"/>
    <property type="evidence" value="ECO:0007669"/>
    <property type="project" value="InterPro"/>
</dbReference>
<reference evidence="7 8" key="1">
    <citation type="journal article" date="2015" name="Genome Announc.">
        <title>Expanding the biotechnology potential of lactobacilli through comparative genomics of 213 strains and associated genera.</title>
        <authorList>
            <person name="Sun Z."/>
            <person name="Harris H.M."/>
            <person name="McCann A."/>
            <person name="Guo C."/>
            <person name="Argimon S."/>
            <person name="Zhang W."/>
            <person name="Yang X."/>
            <person name="Jeffery I.B."/>
            <person name="Cooney J.C."/>
            <person name="Kagawa T.F."/>
            <person name="Liu W."/>
            <person name="Song Y."/>
            <person name="Salvetti E."/>
            <person name="Wrobel A."/>
            <person name="Rasinkangas P."/>
            <person name="Parkhill J."/>
            <person name="Rea M.C."/>
            <person name="O'Sullivan O."/>
            <person name="Ritari J."/>
            <person name="Douillard F.P."/>
            <person name="Paul Ross R."/>
            <person name="Yang R."/>
            <person name="Briner A.E."/>
            <person name="Felis G.E."/>
            <person name="de Vos W.M."/>
            <person name="Barrangou R."/>
            <person name="Klaenhammer T.R."/>
            <person name="Caufield P.W."/>
            <person name="Cui Y."/>
            <person name="Zhang H."/>
            <person name="O'Toole P.W."/>
        </authorList>
    </citation>
    <scope>NUCLEOTIDE SEQUENCE [LARGE SCALE GENOMIC DNA]</scope>
    <source>
        <strain evidence="7 8">DSM 22408</strain>
    </source>
</reference>
<dbReference type="InterPro" id="IPR053149">
    <property type="entry name" value="TPK"/>
</dbReference>
<dbReference type="GO" id="GO:0006772">
    <property type="term" value="P:thiamine metabolic process"/>
    <property type="evidence" value="ECO:0007669"/>
    <property type="project" value="UniProtKB-UniRule"/>
</dbReference>
<evidence type="ECO:0000256" key="1">
    <source>
        <dbReference type="ARBA" id="ARBA00022679"/>
    </source>
</evidence>
<dbReference type="EMBL" id="JQBZ01000025">
    <property type="protein sequence ID" value="KRN88588.1"/>
    <property type="molecule type" value="Genomic_DNA"/>
</dbReference>
<dbReference type="RefSeq" id="WP_027106996.1">
    <property type="nucleotide sequence ID" value="NZ_JQBZ01000025.1"/>
</dbReference>
<dbReference type="GO" id="GO:0009229">
    <property type="term" value="P:thiamine diphosphate biosynthetic process"/>
    <property type="evidence" value="ECO:0007669"/>
    <property type="project" value="InterPro"/>
</dbReference>
<keyword evidence="2" id="KW-0547">Nucleotide-binding</keyword>
<evidence type="ECO:0000256" key="2">
    <source>
        <dbReference type="ARBA" id="ARBA00022741"/>
    </source>
</evidence>
<dbReference type="EC" id="2.7.6.2" evidence="5"/>
<dbReference type="GO" id="GO:0004788">
    <property type="term" value="F:thiamine diphosphokinase activity"/>
    <property type="evidence" value="ECO:0007669"/>
    <property type="project" value="UniProtKB-UniRule"/>
</dbReference>
<organism evidence="7 8">
    <name type="scientific">Ligilactobacillus ceti DSM 22408</name>
    <dbReference type="NCBI Taxonomy" id="1122146"/>
    <lineage>
        <taxon>Bacteria</taxon>
        <taxon>Bacillati</taxon>
        <taxon>Bacillota</taxon>
        <taxon>Bacilli</taxon>
        <taxon>Lactobacillales</taxon>
        <taxon>Lactobacillaceae</taxon>
        <taxon>Ligilactobacillus</taxon>
    </lineage>
</organism>
<dbReference type="Proteomes" id="UP000051500">
    <property type="component" value="Unassembled WGS sequence"/>
</dbReference>
<accession>A0A0R2KNG5</accession>
<dbReference type="AlphaFoldDB" id="A0A0R2KNG5"/>
<keyword evidence="8" id="KW-1185">Reference proteome</keyword>
<dbReference type="InterPro" id="IPR006282">
    <property type="entry name" value="Thi_PPkinase"/>
</dbReference>
<dbReference type="GO" id="GO:0005524">
    <property type="term" value="F:ATP binding"/>
    <property type="evidence" value="ECO:0007669"/>
    <property type="project" value="UniProtKB-KW"/>
</dbReference>
<dbReference type="SUPFAM" id="SSF63999">
    <property type="entry name" value="Thiamin pyrophosphokinase, catalytic domain"/>
    <property type="match status" value="1"/>
</dbReference>
<dbReference type="InterPro" id="IPR007373">
    <property type="entry name" value="Thiamin_PyroPKinase_B1-bd"/>
</dbReference>
<dbReference type="InterPro" id="IPR036759">
    <property type="entry name" value="TPK_catalytic_sf"/>
</dbReference>
<name>A0A0R2KNG5_9LACO</name>
<dbReference type="SMART" id="SM00983">
    <property type="entry name" value="TPK_B1_binding"/>
    <property type="match status" value="1"/>
</dbReference>
<dbReference type="NCBIfam" id="TIGR01378">
    <property type="entry name" value="thi_PPkinase"/>
    <property type="match status" value="1"/>
</dbReference>
<dbReference type="GO" id="GO:0016301">
    <property type="term" value="F:kinase activity"/>
    <property type="evidence" value="ECO:0007669"/>
    <property type="project" value="UniProtKB-KW"/>
</dbReference>
<dbReference type="Pfam" id="PF04265">
    <property type="entry name" value="TPK_B1_binding"/>
    <property type="match status" value="1"/>
</dbReference>
<keyword evidence="1" id="KW-0808">Transferase</keyword>
<dbReference type="eggNOG" id="COG1564">
    <property type="taxonomic scope" value="Bacteria"/>
</dbReference>
<feature type="domain" description="Thiamin pyrophosphokinase thiamin-binding" evidence="6">
    <location>
        <begin position="147"/>
        <end position="210"/>
    </location>
</feature>
<sequence>MELNLLVGGPVSDLPVDFISKIQAIPGDWVGADRGAVRLLKWGIKPVLAVGDFDSANETEVAAVAQACPKAVINPDKVDVTDTELALRYILKEYPQVRKVRIFGATGARLDQFLANLFFVLKPEFAPLINKVEIIDKWNQIQFYTAGEYELEKMAQMQYLAFIPLTAVQELTLKDQKYTLERQDFAYPISLSSNEFVGQTSHFSFKKGVICVVQSRD</sequence>
<evidence type="ECO:0000313" key="7">
    <source>
        <dbReference type="EMBL" id="KRN88588.1"/>
    </source>
</evidence>
<evidence type="ECO:0000256" key="3">
    <source>
        <dbReference type="ARBA" id="ARBA00022777"/>
    </source>
</evidence>
<evidence type="ECO:0000313" key="8">
    <source>
        <dbReference type="Proteomes" id="UP000051500"/>
    </source>
</evidence>